<dbReference type="InterPro" id="IPR052254">
    <property type="entry name" value="CUL4-DDB1_E3_ligase_receptor"/>
</dbReference>
<sequence>RRHRRPGRRGDHQSVAPCSTGQNEDDPFHLPGFYYDASLKRYFRLTPGQNRHNPLTVASIEAKLTDKKCREVVEASLKRCSSAALPRSLSRVQTGQLRGDSVVASVHRTRMASLRSTLHARVADGEECVFLSGLREAGSVVGAWATETGGGRRGAIVRSAEIGSSPDAGLRTIATHSEHKVVDISLCRCPNGTIHAVYALVSSDCMSGVSSSLESRPVNGPGSMQTWSFGPEALRSCASASGGQMLAVGMERGVRALRPQDSGPAVNVWTRREEPLSLEFADDGSLLLVGTHRGNVICADLRDQPQSKHAYMIALGRGVVSLRMTDSGNMLLASAYDGKLVSVDLRNQQVVQEFRGHCNNGLKTPLSYCAADRTVCSAGHDRAVRLWRVGEDEPLTAVKPGSGQCQPWPWYSSSLFCAVGNECLTFS</sequence>
<dbReference type="InterPro" id="IPR015943">
    <property type="entry name" value="WD40/YVTN_repeat-like_dom_sf"/>
</dbReference>
<dbReference type="GO" id="GO:0080008">
    <property type="term" value="C:Cul4-RING E3 ubiquitin ligase complex"/>
    <property type="evidence" value="ECO:0007669"/>
    <property type="project" value="TreeGrafter"/>
</dbReference>
<proteinExistence type="evidence at transcript level"/>
<evidence type="ECO:0000256" key="1">
    <source>
        <dbReference type="ARBA" id="ARBA00022574"/>
    </source>
</evidence>
<organism evidence="4">
    <name type="scientific">Amblyomma sculptum</name>
    <name type="common">Tick</name>
    <dbReference type="NCBI Taxonomy" id="1581419"/>
    <lineage>
        <taxon>Eukaryota</taxon>
        <taxon>Metazoa</taxon>
        <taxon>Ecdysozoa</taxon>
        <taxon>Arthropoda</taxon>
        <taxon>Chelicerata</taxon>
        <taxon>Arachnida</taxon>
        <taxon>Acari</taxon>
        <taxon>Parasitiformes</taxon>
        <taxon>Ixodida</taxon>
        <taxon>Ixodoidea</taxon>
        <taxon>Ixodidae</taxon>
        <taxon>Amblyomminae</taxon>
        <taxon>Amblyomma</taxon>
    </lineage>
</organism>
<dbReference type="SUPFAM" id="SSF50998">
    <property type="entry name" value="Quinoprotein alcohol dehydrogenase-like"/>
    <property type="match status" value="1"/>
</dbReference>
<feature type="region of interest" description="Disordered" evidence="3">
    <location>
        <begin position="1"/>
        <end position="24"/>
    </location>
</feature>
<keyword evidence="1" id="KW-0853">WD repeat</keyword>
<evidence type="ECO:0000256" key="2">
    <source>
        <dbReference type="ARBA" id="ARBA00022737"/>
    </source>
</evidence>
<dbReference type="EMBL" id="GFAA01001652">
    <property type="protein sequence ID" value="JAU01783.1"/>
    <property type="molecule type" value="mRNA"/>
</dbReference>
<feature type="non-terminal residue" evidence="4">
    <location>
        <position position="1"/>
    </location>
</feature>
<keyword evidence="2" id="KW-0677">Repeat</keyword>
<reference evidence="4" key="2">
    <citation type="journal article" date="2017" name="Front. Cell. Infect. Microbiol.">
        <title>Analysis of the Salivary Gland Transcriptome of Unfed and Partially Fed Amblyomma sculptum Ticks and Descriptive Proteome of the Saliva.</title>
        <authorList>
            <person name="Esteves E."/>
            <person name="Maruyama S.R."/>
            <person name="Kawahara R."/>
            <person name="Fujita A."/>
            <person name="Martins L.A."/>
            <person name="Righi A.A."/>
            <person name="Costa F.B."/>
            <person name="Palmisano G."/>
            <person name="Labruna M.B."/>
            <person name="Sa-Nunes A."/>
            <person name="Ribeiro J.M.C."/>
            <person name="Fogaca A.C."/>
        </authorList>
    </citation>
    <scope>NUCLEOTIDE SEQUENCE</scope>
</reference>
<dbReference type="PANTHER" id="PTHR44472">
    <property type="entry name" value="DDB1- AND CUL4-ASSOCIATED FACTOR 4-RELATED"/>
    <property type="match status" value="1"/>
</dbReference>
<evidence type="ECO:0000256" key="3">
    <source>
        <dbReference type="SAM" id="MobiDB-lite"/>
    </source>
</evidence>
<name>A0A1E1XR37_AMBSC</name>
<protein>
    <submittedName>
        <fullName evidence="4">Putative wd40 repeat protein</fullName>
    </submittedName>
</protein>
<dbReference type="Gene3D" id="2.130.10.10">
    <property type="entry name" value="YVTN repeat-like/Quinoprotein amine dehydrogenase"/>
    <property type="match status" value="1"/>
</dbReference>
<dbReference type="PANTHER" id="PTHR44472:SF1">
    <property type="entry name" value="DDB1 AND CUL4 ASSOCIATED FACTOR 4"/>
    <property type="match status" value="1"/>
</dbReference>
<dbReference type="AlphaFoldDB" id="A0A1E1XR37"/>
<evidence type="ECO:0000313" key="4">
    <source>
        <dbReference type="EMBL" id="JAU01783.1"/>
    </source>
</evidence>
<dbReference type="InterPro" id="IPR011047">
    <property type="entry name" value="Quinoprotein_ADH-like_sf"/>
</dbReference>
<reference evidence="4" key="1">
    <citation type="submission" date="2016-09" db="EMBL/GenBank/DDBJ databases">
        <authorList>
            <person name="Capua I."/>
            <person name="De Benedictis P."/>
            <person name="Joannis T."/>
            <person name="Lombin L.H."/>
            <person name="Cattoli G."/>
        </authorList>
    </citation>
    <scope>NUCLEOTIDE SEQUENCE</scope>
</reference>
<accession>A0A1E1XR37</accession>